<evidence type="ECO:0000313" key="2">
    <source>
        <dbReference type="EMBL" id="KAF0730864.1"/>
    </source>
</evidence>
<sequence>MAWCSRTSRDAAPRQAATGSIGPGSYHSNLGSIQKPKPGFAAFGSTDVKDAYTKEMNLNTPGPGAYNYSHHSHPVVETSSMFKSTSERTKAKTVMNTPGPGAYPAATRSAFNAKETTRMRRSESDKTPGNKVKWVRVPTAPSIPIAAQSFGYEQGPKGQMVLQKPITTHGGDALGPGVYDPLKALQNLSSTRAANFSKSRTTRDNPTVAKAAKMPGPGSYNPAIEPTPLTTKPSAVFKSSLTRDRAANPITNGANVPGPGAYNNTVGLTPQRKPEHLQFFGSTSSRFEQDKFAPPQPTPAETPHRYVPIPSSKSKVGFASTNPRFEKSIQAGDVVGPGSYEAPSLVQELQHRLAGRTGAFGSTTKRFESPKPQSLLETVLEQESSPVHKTNQEEPFKATKSSAFASTTDRFRSQSNHESVPCPGDYEISMRWDKPGSKAVFASHLDRSSYMNKQAANLPGPGSYSTPQALHQAKPSSHRKDVFVSAEPRFKTKLSPLDNVGPGAYNPDTIETDWNRPTYNITIATEMEKRI</sequence>
<name>A0A6G0WTN4_9STRA</name>
<evidence type="ECO:0000313" key="3">
    <source>
        <dbReference type="Proteomes" id="UP000481153"/>
    </source>
</evidence>
<dbReference type="PANTHER" id="PTHR21580">
    <property type="entry name" value="SHIPPO-1-RELATED"/>
    <property type="match status" value="1"/>
</dbReference>
<dbReference type="AlphaFoldDB" id="A0A6G0WTN4"/>
<feature type="region of interest" description="Disordered" evidence="1">
    <location>
        <begin position="287"/>
        <end position="311"/>
    </location>
</feature>
<reference evidence="2 3" key="1">
    <citation type="submission" date="2019-07" db="EMBL/GenBank/DDBJ databases">
        <title>Genomics analysis of Aphanomyces spp. identifies a new class of oomycete effector associated with host adaptation.</title>
        <authorList>
            <person name="Gaulin E."/>
        </authorList>
    </citation>
    <scope>NUCLEOTIDE SEQUENCE [LARGE SCALE GENOMIC DNA]</scope>
    <source>
        <strain evidence="2 3">ATCC 201684</strain>
    </source>
</reference>
<dbReference type="Pfam" id="PF07004">
    <property type="entry name" value="SHIPPO-rpt"/>
    <property type="match status" value="6"/>
</dbReference>
<keyword evidence="3" id="KW-1185">Reference proteome</keyword>
<feature type="region of interest" description="Disordered" evidence="1">
    <location>
        <begin position="77"/>
        <end position="106"/>
    </location>
</feature>
<dbReference type="InterPro" id="IPR051291">
    <property type="entry name" value="CIMAP"/>
</dbReference>
<feature type="region of interest" description="Disordered" evidence="1">
    <location>
        <begin position="194"/>
        <end position="232"/>
    </location>
</feature>
<feature type="region of interest" description="Disordered" evidence="1">
    <location>
        <begin position="1"/>
        <end position="33"/>
    </location>
</feature>
<dbReference type="PANTHER" id="PTHR21580:SF28">
    <property type="entry name" value="BOREALIN N-TERMINAL DOMAIN-CONTAINING PROTEIN-RELATED"/>
    <property type="match status" value="1"/>
</dbReference>
<feature type="region of interest" description="Disordered" evidence="1">
    <location>
        <begin position="380"/>
        <end position="426"/>
    </location>
</feature>
<gene>
    <name evidence="2" type="ORF">Ae201684_011749</name>
</gene>
<dbReference type="VEuPathDB" id="FungiDB:AeMF1_003938"/>
<accession>A0A6G0WTN4</accession>
<dbReference type="InterPro" id="IPR010736">
    <property type="entry name" value="SHIPPO-rpt"/>
</dbReference>
<organism evidence="2 3">
    <name type="scientific">Aphanomyces euteiches</name>
    <dbReference type="NCBI Taxonomy" id="100861"/>
    <lineage>
        <taxon>Eukaryota</taxon>
        <taxon>Sar</taxon>
        <taxon>Stramenopiles</taxon>
        <taxon>Oomycota</taxon>
        <taxon>Saprolegniomycetes</taxon>
        <taxon>Saprolegniales</taxon>
        <taxon>Verrucalvaceae</taxon>
        <taxon>Aphanomyces</taxon>
    </lineage>
</organism>
<dbReference type="EMBL" id="VJMJ01000149">
    <property type="protein sequence ID" value="KAF0730864.1"/>
    <property type="molecule type" value="Genomic_DNA"/>
</dbReference>
<proteinExistence type="predicted"/>
<comment type="caution">
    <text evidence="2">The sequence shown here is derived from an EMBL/GenBank/DDBJ whole genome shotgun (WGS) entry which is preliminary data.</text>
</comment>
<dbReference type="Proteomes" id="UP000481153">
    <property type="component" value="Unassembled WGS sequence"/>
</dbReference>
<evidence type="ECO:0000256" key="1">
    <source>
        <dbReference type="SAM" id="MobiDB-lite"/>
    </source>
</evidence>
<feature type="compositionally biased region" description="Polar residues" evidence="1">
    <location>
        <begin position="399"/>
        <end position="418"/>
    </location>
</feature>
<protein>
    <submittedName>
        <fullName evidence="2">Uncharacterized protein</fullName>
    </submittedName>
</protein>
<feature type="compositionally biased region" description="Polar residues" evidence="1">
    <location>
        <begin position="380"/>
        <end position="389"/>
    </location>
</feature>